<reference evidence="1 2" key="1">
    <citation type="submission" date="2016-03" db="EMBL/GenBank/DDBJ databases">
        <title>Comparative genomics of the ectomycorrhizal sister species Rhizopogon vinicolor and Rhizopogon vesiculosus (Basidiomycota: Boletales) reveals a divergence of the mating type B locus.</title>
        <authorList>
            <person name="Mujic A.B."/>
            <person name="Kuo A."/>
            <person name="Tritt A."/>
            <person name="Lipzen A."/>
            <person name="Chen C."/>
            <person name="Johnson J."/>
            <person name="Sharma A."/>
            <person name="Barry K."/>
            <person name="Grigoriev I.V."/>
            <person name="Spatafora J.W."/>
        </authorList>
    </citation>
    <scope>NUCLEOTIDE SEQUENCE [LARGE SCALE GENOMIC DNA]</scope>
    <source>
        <strain evidence="1 2">AM-OR11-056</strain>
    </source>
</reference>
<dbReference type="EMBL" id="LVVM01003341">
    <property type="protein sequence ID" value="OJA15090.1"/>
    <property type="molecule type" value="Genomic_DNA"/>
</dbReference>
<accession>A0A1J8R029</accession>
<gene>
    <name evidence="1" type="ORF">AZE42_12787</name>
</gene>
<protein>
    <submittedName>
        <fullName evidence="1">Uncharacterized protein</fullName>
    </submittedName>
</protein>
<proteinExistence type="predicted"/>
<dbReference type="AlphaFoldDB" id="A0A1J8R029"/>
<keyword evidence="2" id="KW-1185">Reference proteome</keyword>
<sequence>MTAKTLFLRQTASLSVWFLRE</sequence>
<name>A0A1J8R029_9AGAM</name>
<dbReference type="Proteomes" id="UP000183567">
    <property type="component" value="Unassembled WGS sequence"/>
</dbReference>
<evidence type="ECO:0000313" key="2">
    <source>
        <dbReference type="Proteomes" id="UP000183567"/>
    </source>
</evidence>
<organism evidence="1 2">
    <name type="scientific">Rhizopogon vesiculosus</name>
    <dbReference type="NCBI Taxonomy" id="180088"/>
    <lineage>
        <taxon>Eukaryota</taxon>
        <taxon>Fungi</taxon>
        <taxon>Dikarya</taxon>
        <taxon>Basidiomycota</taxon>
        <taxon>Agaricomycotina</taxon>
        <taxon>Agaricomycetes</taxon>
        <taxon>Agaricomycetidae</taxon>
        <taxon>Boletales</taxon>
        <taxon>Suillineae</taxon>
        <taxon>Rhizopogonaceae</taxon>
        <taxon>Rhizopogon</taxon>
    </lineage>
</organism>
<comment type="caution">
    <text evidence="1">The sequence shown here is derived from an EMBL/GenBank/DDBJ whole genome shotgun (WGS) entry which is preliminary data.</text>
</comment>
<evidence type="ECO:0000313" key="1">
    <source>
        <dbReference type="EMBL" id="OJA15090.1"/>
    </source>
</evidence>